<dbReference type="InterPro" id="IPR001245">
    <property type="entry name" value="Ser-Thr/Tyr_kinase_cat_dom"/>
</dbReference>
<dbReference type="GO" id="GO:0001653">
    <property type="term" value="F:peptide receptor activity"/>
    <property type="evidence" value="ECO:0007669"/>
    <property type="project" value="TreeGrafter"/>
</dbReference>
<proteinExistence type="predicted"/>
<sequence length="120" mass="13901">MCLQMKDLQYEHLARFIGVCVDPKPYCAFFTEYCPKGSLQDILENEDVQLDSMFKMSLMHDIVKGMAFLHSSELRTHGNLKSSNCVVDSRFVLKLTDFGLHSLRESESQSPDYHVFWKSE</sequence>
<comment type="catalytic activity">
    <reaction evidence="1">
        <text>GTP = 3',5'-cyclic GMP + diphosphate</text>
        <dbReference type="Rhea" id="RHEA:13665"/>
        <dbReference type="ChEBI" id="CHEBI:33019"/>
        <dbReference type="ChEBI" id="CHEBI:37565"/>
        <dbReference type="ChEBI" id="CHEBI:57746"/>
        <dbReference type="EC" id="4.6.1.2"/>
    </reaction>
</comment>
<protein>
    <recommendedName>
        <fullName evidence="2">guanylate cyclase</fullName>
        <ecNumber evidence="2">4.6.1.2</ecNumber>
    </recommendedName>
</protein>
<evidence type="ECO:0000256" key="5">
    <source>
        <dbReference type="ARBA" id="ARBA00023293"/>
    </source>
</evidence>
<dbReference type="Pfam" id="PF07714">
    <property type="entry name" value="PK_Tyr_Ser-Thr"/>
    <property type="match status" value="1"/>
</dbReference>
<keyword evidence="5" id="KW-0141">cGMP biosynthesis</keyword>
<dbReference type="PANTHER" id="PTHR11920:SF494">
    <property type="entry name" value="ATRIAL NATRIURETIC PEPTIDE RECEPTOR 2"/>
    <property type="match status" value="1"/>
</dbReference>
<dbReference type="GO" id="GO:0005524">
    <property type="term" value="F:ATP binding"/>
    <property type="evidence" value="ECO:0007669"/>
    <property type="project" value="InterPro"/>
</dbReference>
<evidence type="ECO:0000313" key="7">
    <source>
        <dbReference type="EMBL" id="JAI65002.1"/>
    </source>
</evidence>
<reference evidence="7" key="1">
    <citation type="submission" date="2015-09" db="EMBL/GenBank/DDBJ databases">
        <title>Scylla olivacea transcriptome.</title>
        <authorList>
            <person name="Ikhwanuddin M."/>
        </authorList>
    </citation>
    <scope>NUCLEOTIDE SEQUENCE</scope>
</reference>
<dbReference type="Gene3D" id="1.10.510.10">
    <property type="entry name" value="Transferase(Phosphotransferase) domain 1"/>
    <property type="match status" value="1"/>
</dbReference>
<name>A0A0P4WLK8_SCYOL</name>
<dbReference type="PROSITE" id="PS50011">
    <property type="entry name" value="PROTEIN_KINASE_DOM"/>
    <property type="match status" value="1"/>
</dbReference>
<accession>A0A0P4WLK8</accession>
<keyword evidence="3" id="KW-0547">Nucleotide-binding</keyword>
<evidence type="ECO:0000256" key="3">
    <source>
        <dbReference type="ARBA" id="ARBA00022741"/>
    </source>
</evidence>
<feature type="domain" description="Protein kinase" evidence="6">
    <location>
        <begin position="1"/>
        <end position="120"/>
    </location>
</feature>
<dbReference type="InterPro" id="IPR011009">
    <property type="entry name" value="Kinase-like_dom_sf"/>
</dbReference>
<dbReference type="GO" id="GO:0005886">
    <property type="term" value="C:plasma membrane"/>
    <property type="evidence" value="ECO:0007669"/>
    <property type="project" value="TreeGrafter"/>
</dbReference>
<dbReference type="PANTHER" id="PTHR11920">
    <property type="entry name" value="GUANYLYL CYCLASE"/>
    <property type="match status" value="1"/>
</dbReference>
<dbReference type="AlphaFoldDB" id="A0A0P4WLK8"/>
<organism evidence="7">
    <name type="scientific">Scylla olivacea</name>
    <name type="common">Orange mud crab</name>
    <name type="synonym">Cancer olivacea</name>
    <dbReference type="NCBI Taxonomy" id="85551"/>
    <lineage>
        <taxon>Eukaryota</taxon>
        <taxon>Metazoa</taxon>
        <taxon>Ecdysozoa</taxon>
        <taxon>Arthropoda</taxon>
        <taxon>Crustacea</taxon>
        <taxon>Multicrustacea</taxon>
        <taxon>Malacostraca</taxon>
        <taxon>Eumalacostraca</taxon>
        <taxon>Eucarida</taxon>
        <taxon>Decapoda</taxon>
        <taxon>Pleocyemata</taxon>
        <taxon>Brachyura</taxon>
        <taxon>Eubrachyura</taxon>
        <taxon>Portunoidea</taxon>
        <taxon>Portunidae</taxon>
        <taxon>Portuninae</taxon>
        <taxon>Scylla</taxon>
    </lineage>
</organism>
<evidence type="ECO:0000256" key="1">
    <source>
        <dbReference type="ARBA" id="ARBA00001436"/>
    </source>
</evidence>
<dbReference type="EMBL" id="GDRN01063146">
    <property type="protein sequence ID" value="JAI65002.1"/>
    <property type="molecule type" value="Transcribed_RNA"/>
</dbReference>
<dbReference type="GO" id="GO:0004672">
    <property type="term" value="F:protein kinase activity"/>
    <property type="evidence" value="ECO:0007669"/>
    <property type="project" value="InterPro"/>
</dbReference>
<evidence type="ECO:0000256" key="4">
    <source>
        <dbReference type="ARBA" id="ARBA00023239"/>
    </source>
</evidence>
<dbReference type="SUPFAM" id="SSF56112">
    <property type="entry name" value="Protein kinase-like (PK-like)"/>
    <property type="match status" value="1"/>
</dbReference>
<dbReference type="GO" id="GO:0004383">
    <property type="term" value="F:guanylate cyclase activity"/>
    <property type="evidence" value="ECO:0007669"/>
    <property type="project" value="UniProtKB-EC"/>
</dbReference>
<dbReference type="InterPro" id="IPR000719">
    <property type="entry name" value="Prot_kinase_dom"/>
</dbReference>
<dbReference type="EC" id="4.6.1.2" evidence="2"/>
<evidence type="ECO:0000256" key="2">
    <source>
        <dbReference type="ARBA" id="ARBA00012202"/>
    </source>
</evidence>
<keyword evidence="4" id="KW-0456">Lyase</keyword>
<evidence type="ECO:0000259" key="6">
    <source>
        <dbReference type="PROSITE" id="PS50011"/>
    </source>
</evidence>
<dbReference type="GO" id="GO:0007168">
    <property type="term" value="P:receptor guanylyl cyclase signaling pathway"/>
    <property type="evidence" value="ECO:0007669"/>
    <property type="project" value="TreeGrafter"/>
</dbReference>
<dbReference type="InterPro" id="IPR050401">
    <property type="entry name" value="Cyclic_nucleotide_synthase"/>
</dbReference>
<dbReference type="GO" id="GO:0004016">
    <property type="term" value="F:adenylate cyclase activity"/>
    <property type="evidence" value="ECO:0007669"/>
    <property type="project" value="TreeGrafter"/>
</dbReference>